<dbReference type="Proteomes" id="UP000296468">
    <property type="component" value="Chromosome"/>
</dbReference>
<protein>
    <submittedName>
        <fullName evidence="1">Uncharacterized protein</fullName>
    </submittedName>
</protein>
<dbReference type="KEGG" id="pvk:EPZ47_14625"/>
<proteinExistence type="predicted"/>
<dbReference type="AlphaFoldDB" id="A0A4P7PHA3"/>
<sequence length="211" mass="23406">MNRYLVLSAIVFIFLAPRLYADTDFIIPEQCIQGATGAASTDLATGGDPPIVEVSRLFTATSDKYATVTNIYTDDSKNWYVEFDAPQYDAYAIKTTYTPFLTTFQSAYYYQGPSGKVALALPVGSLLSRIWEYYNIKLGSALGDAFIEFVPDTVANDPFTMQVDGNGDITLYCYQEVFGGQAVTVYDKNHELYGTGIIQSDGTIRWDQSQQ</sequence>
<accession>A0A4P7PHA3</accession>
<dbReference type="RefSeq" id="WP_135845438.1">
    <property type="nucleotide sequence ID" value="NZ_CP035088.1"/>
</dbReference>
<evidence type="ECO:0000313" key="1">
    <source>
        <dbReference type="EMBL" id="QBZ89905.1"/>
    </source>
</evidence>
<evidence type="ECO:0000313" key="2">
    <source>
        <dbReference type="Proteomes" id="UP000296468"/>
    </source>
</evidence>
<dbReference type="EMBL" id="CP035088">
    <property type="protein sequence ID" value="QBZ89905.1"/>
    <property type="molecule type" value="Genomic_DNA"/>
</dbReference>
<organism evidence="1 2">
    <name type="scientific">Pseudomonas viciae</name>
    <dbReference type="NCBI Taxonomy" id="2505979"/>
    <lineage>
        <taxon>Bacteria</taxon>
        <taxon>Pseudomonadati</taxon>
        <taxon>Pseudomonadota</taxon>
        <taxon>Gammaproteobacteria</taxon>
        <taxon>Pseudomonadales</taxon>
        <taxon>Pseudomonadaceae</taxon>
        <taxon>Pseudomonas</taxon>
    </lineage>
</organism>
<reference evidence="1 2" key="1">
    <citation type="journal article" date="2019" name="Front. Microbiol.">
        <title>In silico and Genetic Analyses of Cyclic Lipopeptide Synthetic Gene Clusters in Pseudomonas sp. 11K1.</title>
        <authorList>
            <person name="Zhao H."/>
            <person name="Liu Y.P."/>
            <person name="Zhang L.Q."/>
        </authorList>
    </citation>
    <scope>NUCLEOTIDE SEQUENCE [LARGE SCALE GENOMIC DNA]</scope>
    <source>
        <strain evidence="1 2">11K1</strain>
    </source>
</reference>
<dbReference type="OrthoDB" id="7064721at2"/>
<gene>
    <name evidence="1" type="ORF">EPZ47_14625</name>
</gene>
<name>A0A4P7PHA3_9PSED</name>